<evidence type="ECO:0000256" key="2">
    <source>
        <dbReference type="SAM" id="SignalP"/>
    </source>
</evidence>
<dbReference type="Proteomes" id="UP001156882">
    <property type="component" value="Unassembled WGS sequence"/>
</dbReference>
<dbReference type="RefSeq" id="WP_284315052.1">
    <property type="nucleotide sequence ID" value="NZ_BSPC01000058.1"/>
</dbReference>
<feature type="signal peptide" evidence="2">
    <location>
        <begin position="1"/>
        <end position="20"/>
    </location>
</feature>
<feature type="transmembrane region" description="Helical" evidence="1">
    <location>
        <begin position="41"/>
        <end position="60"/>
    </location>
</feature>
<dbReference type="Pfam" id="PF14023">
    <property type="entry name" value="Bestrophin-like"/>
    <property type="match status" value="1"/>
</dbReference>
<dbReference type="EMBL" id="BSPC01000058">
    <property type="protein sequence ID" value="GLS22074.1"/>
    <property type="molecule type" value="Genomic_DNA"/>
</dbReference>
<gene>
    <name evidence="3" type="ORF">GCM10007874_50910</name>
</gene>
<evidence type="ECO:0000313" key="3">
    <source>
        <dbReference type="EMBL" id="GLS22074.1"/>
    </source>
</evidence>
<evidence type="ECO:0000256" key="1">
    <source>
        <dbReference type="SAM" id="Phobius"/>
    </source>
</evidence>
<feature type="transmembrane region" description="Helical" evidence="1">
    <location>
        <begin position="174"/>
        <end position="199"/>
    </location>
</feature>
<evidence type="ECO:0008006" key="5">
    <source>
        <dbReference type="Google" id="ProtNLM"/>
    </source>
</evidence>
<feature type="transmembrane region" description="Helical" evidence="1">
    <location>
        <begin position="205"/>
        <end position="226"/>
    </location>
</feature>
<keyword evidence="1" id="KW-0812">Transmembrane</keyword>
<name>A0ABQ6CPI1_9HYPH</name>
<feature type="chain" id="PRO_5046418388" description="DUF4239 domain-containing protein" evidence="2">
    <location>
        <begin position="21"/>
        <end position="252"/>
    </location>
</feature>
<keyword evidence="2" id="KW-0732">Signal</keyword>
<keyword evidence="1" id="KW-1133">Transmembrane helix</keyword>
<organism evidence="3 4">
    <name type="scientific">Labrys miyagiensis</name>
    <dbReference type="NCBI Taxonomy" id="346912"/>
    <lineage>
        <taxon>Bacteria</taxon>
        <taxon>Pseudomonadati</taxon>
        <taxon>Pseudomonadota</taxon>
        <taxon>Alphaproteobacteria</taxon>
        <taxon>Hyphomicrobiales</taxon>
        <taxon>Xanthobacteraceae</taxon>
        <taxon>Labrys</taxon>
    </lineage>
</organism>
<sequence length="252" mass="26747">MSAVWISLASFLAIFCSALAGVAVAQHLPEPHLSTETRTAVSVSMAVVGTLAALVLGLMITSASNSFKQRADAIDSLAINIVKLDRVLLRYGPQVHDIRVTLKAYAENKVSQLSNPLSAEGGDLQTLKELEAIEDQISNLTPATEHERQIVARALSITQAISEARWLLVEKTGIAVPPAFLILMIFWLALLFASFGLFAPKNATVIIVLLLCALAISGGVLIILELGTPTSGLIRVSVEPMRSAIAEIGSGL</sequence>
<keyword evidence="1" id="KW-0472">Membrane</keyword>
<reference evidence="4" key="1">
    <citation type="journal article" date="2019" name="Int. J. Syst. Evol. Microbiol.">
        <title>The Global Catalogue of Microorganisms (GCM) 10K type strain sequencing project: providing services to taxonomists for standard genome sequencing and annotation.</title>
        <authorList>
            <consortium name="The Broad Institute Genomics Platform"/>
            <consortium name="The Broad Institute Genome Sequencing Center for Infectious Disease"/>
            <person name="Wu L."/>
            <person name="Ma J."/>
        </authorList>
    </citation>
    <scope>NUCLEOTIDE SEQUENCE [LARGE SCALE GENOMIC DNA]</scope>
    <source>
        <strain evidence="4">NBRC 101365</strain>
    </source>
</reference>
<proteinExistence type="predicted"/>
<keyword evidence="4" id="KW-1185">Reference proteome</keyword>
<comment type="caution">
    <text evidence="3">The sequence shown here is derived from an EMBL/GenBank/DDBJ whole genome shotgun (WGS) entry which is preliminary data.</text>
</comment>
<accession>A0ABQ6CPI1</accession>
<dbReference type="InterPro" id="IPR025333">
    <property type="entry name" value="DUF4239"/>
</dbReference>
<protein>
    <recommendedName>
        <fullName evidence="5">DUF4239 domain-containing protein</fullName>
    </recommendedName>
</protein>
<evidence type="ECO:0000313" key="4">
    <source>
        <dbReference type="Proteomes" id="UP001156882"/>
    </source>
</evidence>